<accession>L5MHA5</accession>
<keyword evidence="2" id="KW-1185">Reference proteome</keyword>
<reference evidence="2" key="1">
    <citation type="journal article" date="2013" name="Science">
        <title>Comparative analysis of bat genomes provides insight into the evolution of flight and immunity.</title>
        <authorList>
            <person name="Zhang G."/>
            <person name="Cowled C."/>
            <person name="Shi Z."/>
            <person name="Huang Z."/>
            <person name="Bishop-Lilly K.A."/>
            <person name="Fang X."/>
            <person name="Wynne J.W."/>
            <person name="Xiong Z."/>
            <person name="Baker M.L."/>
            <person name="Zhao W."/>
            <person name="Tachedjian M."/>
            <person name="Zhu Y."/>
            <person name="Zhou P."/>
            <person name="Jiang X."/>
            <person name="Ng J."/>
            <person name="Yang L."/>
            <person name="Wu L."/>
            <person name="Xiao J."/>
            <person name="Feng Y."/>
            <person name="Chen Y."/>
            <person name="Sun X."/>
            <person name="Zhang Y."/>
            <person name="Marsh G.A."/>
            <person name="Crameri G."/>
            <person name="Broder C.C."/>
            <person name="Frey K.G."/>
            <person name="Wang L.F."/>
            <person name="Wang J."/>
        </authorList>
    </citation>
    <scope>NUCLEOTIDE SEQUENCE [LARGE SCALE GENOMIC DNA]</scope>
</reference>
<evidence type="ECO:0000313" key="1">
    <source>
        <dbReference type="EMBL" id="ELK37650.1"/>
    </source>
</evidence>
<dbReference type="Proteomes" id="UP000010556">
    <property type="component" value="Unassembled WGS sequence"/>
</dbReference>
<dbReference type="EMBL" id="KB100185">
    <property type="protein sequence ID" value="ELK37650.1"/>
    <property type="molecule type" value="Genomic_DNA"/>
</dbReference>
<sequence length="117" mass="12135">MDLHRKSLVLCGCIGRWAPGMLKSPVGLAPTFPVCSHHTGAKEETVSFLPLLSSGSLSTAAPADCSQKLTASVIRKGAAGETARGASDSHLHPQRGMQRLLRGCDGPCEAVTAPAML</sequence>
<proteinExistence type="predicted"/>
<evidence type="ECO:0000313" key="2">
    <source>
        <dbReference type="Proteomes" id="UP000010556"/>
    </source>
</evidence>
<protein>
    <submittedName>
        <fullName evidence="1">Uncharacterized protein</fullName>
    </submittedName>
</protein>
<gene>
    <name evidence="1" type="ORF">MDA_GLEAN10007257</name>
</gene>
<dbReference type="AlphaFoldDB" id="L5MHA5"/>
<organism evidence="1 2">
    <name type="scientific">Myotis davidii</name>
    <name type="common">David's myotis</name>
    <dbReference type="NCBI Taxonomy" id="225400"/>
    <lineage>
        <taxon>Eukaryota</taxon>
        <taxon>Metazoa</taxon>
        <taxon>Chordata</taxon>
        <taxon>Craniata</taxon>
        <taxon>Vertebrata</taxon>
        <taxon>Euteleostomi</taxon>
        <taxon>Mammalia</taxon>
        <taxon>Eutheria</taxon>
        <taxon>Laurasiatheria</taxon>
        <taxon>Chiroptera</taxon>
        <taxon>Yangochiroptera</taxon>
        <taxon>Vespertilionidae</taxon>
        <taxon>Myotis</taxon>
    </lineage>
</organism>
<name>L5MHA5_MYODS</name>